<evidence type="ECO:0000313" key="3">
    <source>
        <dbReference type="EMBL" id="KAF4343023.1"/>
    </source>
</evidence>
<feature type="domain" description="GH16" evidence="2">
    <location>
        <begin position="51"/>
        <end position="302"/>
    </location>
</feature>
<evidence type="ECO:0000259" key="2">
    <source>
        <dbReference type="PROSITE" id="PS51762"/>
    </source>
</evidence>
<keyword evidence="4" id="KW-1185">Reference proteome</keyword>
<comment type="caution">
    <text evidence="3">The sequence shown here is derived from an EMBL/GenBank/DDBJ whole genome shotgun (WGS) entry which is preliminary data.</text>
</comment>
<dbReference type="OrthoDB" id="4388755at2759"/>
<dbReference type="Pfam" id="PF00722">
    <property type="entry name" value="Glyco_hydro_16"/>
    <property type="match status" value="1"/>
</dbReference>
<keyword evidence="1" id="KW-0732">Signal</keyword>
<dbReference type="AlphaFoldDB" id="A0A9P5AQC5"/>
<feature type="signal peptide" evidence="1">
    <location>
        <begin position="1"/>
        <end position="21"/>
    </location>
</feature>
<accession>A0A9P5AQC5</accession>
<protein>
    <submittedName>
        <fullName evidence="3">Xyloglucan endo-transglycosylase</fullName>
    </submittedName>
</protein>
<evidence type="ECO:0000313" key="4">
    <source>
        <dbReference type="Proteomes" id="UP000730481"/>
    </source>
</evidence>
<dbReference type="GO" id="GO:0004553">
    <property type="term" value="F:hydrolase activity, hydrolyzing O-glycosyl compounds"/>
    <property type="evidence" value="ECO:0007669"/>
    <property type="project" value="InterPro"/>
</dbReference>
<name>A0A9P5AQC5_9HYPO</name>
<reference evidence="3" key="2">
    <citation type="submission" date="2020-02" db="EMBL/GenBank/DDBJ databases">
        <title>Identification and distribution of gene clusters putatively required for synthesis of sphingolipid metabolism inhibitors in phylogenetically diverse species of the filamentous fungus Fusarium.</title>
        <authorList>
            <person name="Kim H.-S."/>
            <person name="Busman M."/>
            <person name="Brown D.W."/>
            <person name="Divon H."/>
            <person name="Uhlig S."/>
            <person name="Proctor R.H."/>
        </authorList>
    </citation>
    <scope>NUCLEOTIDE SEQUENCE</scope>
    <source>
        <strain evidence="3">NRRL 25174</strain>
    </source>
</reference>
<dbReference type="GO" id="GO:0005975">
    <property type="term" value="P:carbohydrate metabolic process"/>
    <property type="evidence" value="ECO:0007669"/>
    <property type="project" value="InterPro"/>
</dbReference>
<dbReference type="InterPro" id="IPR013320">
    <property type="entry name" value="ConA-like_dom_sf"/>
</dbReference>
<organism evidence="3 4">
    <name type="scientific">Fusarium beomiforme</name>
    <dbReference type="NCBI Taxonomy" id="44412"/>
    <lineage>
        <taxon>Eukaryota</taxon>
        <taxon>Fungi</taxon>
        <taxon>Dikarya</taxon>
        <taxon>Ascomycota</taxon>
        <taxon>Pezizomycotina</taxon>
        <taxon>Sordariomycetes</taxon>
        <taxon>Hypocreomycetidae</taxon>
        <taxon>Hypocreales</taxon>
        <taxon>Nectriaceae</taxon>
        <taxon>Fusarium</taxon>
        <taxon>Fusarium burgessii species complex</taxon>
    </lineage>
</organism>
<proteinExistence type="predicted"/>
<dbReference type="PROSITE" id="PS51762">
    <property type="entry name" value="GH16_2"/>
    <property type="match status" value="1"/>
</dbReference>
<evidence type="ECO:0000256" key="1">
    <source>
        <dbReference type="SAM" id="SignalP"/>
    </source>
</evidence>
<reference evidence="3" key="1">
    <citation type="journal article" date="2017" name="Mycologia">
        <title>Fusarium algeriense, sp. nov., a novel toxigenic crown rot pathogen of durum wheat from Algeria is nested in the Fusarium burgessii species complex.</title>
        <authorList>
            <person name="Laraba I."/>
            <person name="Keddad A."/>
            <person name="Boureghda H."/>
            <person name="Abdallah N."/>
            <person name="Vaughan M.M."/>
            <person name="Proctor R.H."/>
            <person name="Busman M."/>
            <person name="O'Donnell K."/>
        </authorList>
    </citation>
    <scope>NUCLEOTIDE SEQUENCE</scope>
    <source>
        <strain evidence="3">NRRL 25174</strain>
    </source>
</reference>
<gene>
    <name evidence="3" type="ORF">FBEOM_3003</name>
</gene>
<dbReference type="EMBL" id="PVQB02000111">
    <property type="protein sequence ID" value="KAF4343023.1"/>
    <property type="molecule type" value="Genomic_DNA"/>
</dbReference>
<dbReference type="Gene3D" id="2.60.120.200">
    <property type="match status" value="1"/>
</dbReference>
<dbReference type="PANTHER" id="PTHR38121">
    <property type="entry name" value="GH16 DOMAIN-CONTAINING PROTEIN"/>
    <property type="match status" value="1"/>
</dbReference>
<dbReference type="PANTHER" id="PTHR38121:SF4">
    <property type="entry name" value="GH16 DOMAIN-CONTAINING PROTEIN-RELATED"/>
    <property type="match status" value="1"/>
</dbReference>
<dbReference type="SUPFAM" id="SSF49899">
    <property type="entry name" value="Concanavalin A-like lectins/glucanases"/>
    <property type="match status" value="1"/>
</dbReference>
<dbReference type="CDD" id="cd00413">
    <property type="entry name" value="Glyco_hydrolase_16"/>
    <property type="match status" value="1"/>
</dbReference>
<dbReference type="Proteomes" id="UP000730481">
    <property type="component" value="Unassembled WGS sequence"/>
</dbReference>
<sequence>MSWPIRVFYLPLAVLATTAHGASNECDCYLTNGTNSAYYSRHDFYDYRGLGEYAGVPSPAQNASRTAAVTSDYFNSDTWNNAWSIQDWNNRGKGVSLSGDATVLMVNSPNNIYIQKNDDKDAASDTFLTMRTMRLPDFQSTSEFDSISTYHFVSVRMLARVTGNAGACMAIFTYLGGKELAGVQADIEIMTRDPRNRIQYTNQPSFTEDDDDIPKATRNATLPKGLQWDNWVVHRLDWTPKRSTWYADGQEVASIEFQTPKDPAQIILNAWSDGGSWSGNMSLDGAAYMQIQWIDMVYNVTRSNEDKRSLRLEGDAAQKNALMRREDSEDGCKVVCSIDETDKAGETKILWKSTASHMLSIGYWTTTFVLGLILLNSLDTNNRGSRSSPSSPAIPQPFFSLPDTIVDHFMFRVPLILLRLYRPACIFTSQV</sequence>
<feature type="chain" id="PRO_5040355513" evidence="1">
    <location>
        <begin position="22"/>
        <end position="431"/>
    </location>
</feature>
<dbReference type="InterPro" id="IPR000757">
    <property type="entry name" value="Beta-glucanase-like"/>
</dbReference>